<sequence>MDEDVDYGYGDDMSEPDEFSWSETKACASMEGKSPSLGCEFEYDSSDVDNDHEHESQELDGILEPDECELMGEDDCGDISLSDEYSGSEINPQYDQFEHESSRVYSICDSCDAHESENGHERVHKVVAILHIGMIRALPIIKMMTMSKKAMILKLHSALQVQSRGLHQDMLSILTASCA</sequence>
<protein>
    <submittedName>
        <fullName evidence="2">Uncharacterized protein</fullName>
    </submittedName>
</protein>
<reference evidence="2 3" key="1">
    <citation type="submission" date="2020-05" db="EMBL/GenBank/DDBJ databases">
        <authorList>
            <person name="Campoy J."/>
            <person name="Schneeberger K."/>
            <person name="Spophaly S."/>
        </authorList>
    </citation>
    <scope>NUCLEOTIDE SEQUENCE [LARGE SCALE GENOMIC DNA]</scope>
    <source>
        <strain evidence="2">PruArmRojPasFocal</strain>
    </source>
</reference>
<evidence type="ECO:0000313" key="3">
    <source>
        <dbReference type="Proteomes" id="UP000507222"/>
    </source>
</evidence>
<organism evidence="2 3">
    <name type="scientific">Prunus armeniaca</name>
    <name type="common">Apricot</name>
    <name type="synonym">Armeniaca vulgaris</name>
    <dbReference type="NCBI Taxonomy" id="36596"/>
    <lineage>
        <taxon>Eukaryota</taxon>
        <taxon>Viridiplantae</taxon>
        <taxon>Streptophyta</taxon>
        <taxon>Embryophyta</taxon>
        <taxon>Tracheophyta</taxon>
        <taxon>Spermatophyta</taxon>
        <taxon>Magnoliopsida</taxon>
        <taxon>eudicotyledons</taxon>
        <taxon>Gunneridae</taxon>
        <taxon>Pentapetalae</taxon>
        <taxon>rosids</taxon>
        <taxon>fabids</taxon>
        <taxon>Rosales</taxon>
        <taxon>Rosaceae</taxon>
        <taxon>Amygdaloideae</taxon>
        <taxon>Amygdaleae</taxon>
        <taxon>Prunus</taxon>
    </lineage>
</organism>
<accession>A0A6J5U086</accession>
<evidence type="ECO:0000256" key="1">
    <source>
        <dbReference type="SAM" id="MobiDB-lite"/>
    </source>
</evidence>
<dbReference type="AlphaFoldDB" id="A0A6J5U086"/>
<feature type="region of interest" description="Disordered" evidence="1">
    <location>
        <begin position="1"/>
        <end position="58"/>
    </location>
</feature>
<evidence type="ECO:0000313" key="2">
    <source>
        <dbReference type="EMBL" id="CAB4269513.1"/>
    </source>
</evidence>
<dbReference type="Proteomes" id="UP000507222">
    <property type="component" value="Unassembled WGS sequence"/>
</dbReference>
<name>A0A6J5U086_PRUAR</name>
<gene>
    <name evidence="2" type="ORF">CURHAP_LOCUS15091</name>
</gene>
<proteinExistence type="predicted"/>
<dbReference type="EMBL" id="CAEKDK010000002">
    <property type="protein sequence ID" value="CAB4269513.1"/>
    <property type="molecule type" value="Genomic_DNA"/>
</dbReference>